<evidence type="ECO:0000313" key="3">
    <source>
        <dbReference type="Proteomes" id="UP000290253"/>
    </source>
</evidence>
<organism evidence="2 3">
    <name type="scientific">Silvibacterium dinghuense</name>
    <dbReference type="NCBI Taxonomy" id="1560006"/>
    <lineage>
        <taxon>Bacteria</taxon>
        <taxon>Pseudomonadati</taxon>
        <taxon>Acidobacteriota</taxon>
        <taxon>Terriglobia</taxon>
        <taxon>Terriglobales</taxon>
        <taxon>Acidobacteriaceae</taxon>
        <taxon>Silvibacterium</taxon>
    </lineage>
</organism>
<keyword evidence="1" id="KW-0732">Signal</keyword>
<evidence type="ECO:0000256" key="1">
    <source>
        <dbReference type="SAM" id="SignalP"/>
    </source>
</evidence>
<dbReference type="InterPro" id="IPR014710">
    <property type="entry name" value="RmlC-like_jellyroll"/>
</dbReference>
<comment type="caution">
    <text evidence="2">The sequence shown here is derived from an EMBL/GenBank/DDBJ whole genome shotgun (WGS) entry which is preliminary data.</text>
</comment>
<proteinExistence type="predicted"/>
<dbReference type="InterPro" id="IPR011051">
    <property type="entry name" value="RmlC_Cupin_sf"/>
</dbReference>
<evidence type="ECO:0008006" key="4">
    <source>
        <dbReference type="Google" id="ProtNLM"/>
    </source>
</evidence>
<dbReference type="EMBL" id="SDMK01000001">
    <property type="protein sequence ID" value="RXS97650.1"/>
    <property type="molecule type" value="Genomic_DNA"/>
</dbReference>
<reference evidence="2 3" key="1">
    <citation type="journal article" date="2016" name="Int. J. Syst. Evol. Microbiol.">
        <title>Acidipila dinghuensis sp. nov., an acidobacterium isolated from forest soil.</title>
        <authorList>
            <person name="Jiang Y.W."/>
            <person name="Wang J."/>
            <person name="Chen M.H."/>
            <person name="Lv Y.Y."/>
            <person name="Qiu L.H."/>
        </authorList>
    </citation>
    <scope>NUCLEOTIDE SEQUENCE [LARGE SCALE GENOMIC DNA]</scope>
    <source>
        <strain evidence="2 3">DHOF10</strain>
    </source>
</reference>
<dbReference type="Gene3D" id="2.60.120.10">
    <property type="entry name" value="Jelly Rolls"/>
    <property type="match status" value="1"/>
</dbReference>
<dbReference type="SUPFAM" id="SSF51182">
    <property type="entry name" value="RmlC-like cupins"/>
    <property type="match status" value="1"/>
</dbReference>
<gene>
    <name evidence="2" type="ORF">ESZ00_07175</name>
</gene>
<accession>A0A4Q1SK38</accession>
<sequence length="171" mass="17947">MSISALRLRAPLLFSALLCAGLAHAATQAAAPAEQAAPFDELTAEQWKAQAADLLNQAKASPSGMASVTLKKYPGHFTMLTVRTRSGGAEQHDHAADIFIVLDGEATEVTGGSIENASTAKPGETRGTRVVGGTEHRMQTGDIVHIAPGTPHQTLVAPGKTFTYYVIKVDQ</sequence>
<feature type="chain" id="PRO_5020803872" description="Cupin domain-containing protein" evidence="1">
    <location>
        <begin position="26"/>
        <end position="171"/>
    </location>
</feature>
<dbReference type="OrthoDB" id="117649at2"/>
<feature type="signal peptide" evidence="1">
    <location>
        <begin position="1"/>
        <end position="25"/>
    </location>
</feature>
<name>A0A4Q1SK38_9BACT</name>
<dbReference type="RefSeq" id="WP_129207429.1">
    <property type="nucleotide sequence ID" value="NZ_BMGU01000001.1"/>
</dbReference>
<keyword evidence="3" id="KW-1185">Reference proteome</keyword>
<protein>
    <recommendedName>
        <fullName evidence="4">Cupin domain-containing protein</fullName>
    </recommendedName>
</protein>
<dbReference type="Proteomes" id="UP000290253">
    <property type="component" value="Unassembled WGS sequence"/>
</dbReference>
<evidence type="ECO:0000313" key="2">
    <source>
        <dbReference type="EMBL" id="RXS97650.1"/>
    </source>
</evidence>
<dbReference type="AlphaFoldDB" id="A0A4Q1SK38"/>